<comment type="caution">
    <text evidence="6">The sequence shown here is derived from an EMBL/GenBank/DDBJ whole genome shotgun (WGS) entry which is preliminary data.</text>
</comment>
<evidence type="ECO:0000313" key="7">
    <source>
        <dbReference type="Proteomes" id="UP000051908"/>
    </source>
</evidence>
<dbReference type="PANTHER" id="PTHR21600">
    <property type="entry name" value="MITOCHONDRIAL RNA PSEUDOURIDINE SYNTHASE"/>
    <property type="match status" value="1"/>
</dbReference>
<proteinExistence type="inferred from homology"/>
<dbReference type="InterPro" id="IPR006224">
    <property type="entry name" value="PsdUridine_synth_RluA-like_CS"/>
</dbReference>
<dbReference type="GO" id="GO:0009982">
    <property type="term" value="F:pseudouridine synthase activity"/>
    <property type="evidence" value="ECO:0007669"/>
    <property type="project" value="InterPro"/>
</dbReference>
<organism evidence="6 7">
    <name type="scientific">Companilactobacillus paralimentarius DSM 13238 = JCM 10415</name>
    <dbReference type="NCBI Taxonomy" id="1122151"/>
    <lineage>
        <taxon>Bacteria</taxon>
        <taxon>Bacillati</taxon>
        <taxon>Bacillota</taxon>
        <taxon>Bacilli</taxon>
        <taxon>Lactobacillales</taxon>
        <taxon>Lactobacillaceae</taxon>
        <taxon>Companilactobacillus</taxon>
    </lineage>
</organism>
<feature type="domain" description="Pseudouridine synthase RsuA/RluA-like" evidence="5">
    <location>
        <begin position="31"/>
        <end position="179"/>
    </location>
</feature>
<dbReference type="SUPFAM" id="SSF55120">
    <property type="entry name" value="Pseudouridine synthase"/>
    <property type="match status" value="1"/>
</dbReference>
<name>A0A0R1PDN3_9LACO</name>
<dbReference type="PANTHER" id="PTHR21600:SF87">
    <property type="entry name" value="RNA PSEUDOURIDYLATE SYNTHASE DOMAIN-CONTAINING PROTEIN 1"/>
    <property type="match status" value="1"/>
</dbReference>
<reference evidence="6 7" key="1">
    <citation type="journal article" date="2015" name="Genome Announc.">
        <title>Expanding the biotechnology potential of lactobacilli through comparative genomics of 213 strains and associated genera.</title>
        <authorList>
            <person name="Sun Z."/>
            <person name="Harris H.M."/>
            <person name="McCann A."/>
            <person name="Guo C."/>
            <person name="Argimon S."/>
            <person name="Zhang W."/>
            <person name="Yang X."/>
            <person name="Jeffery I.B."/>
            <person name="Cooney J.C."/>
            <person name="Kagawa T.F."/>
            <person name="Liu W."/>
            <person name="Song Y."/>
            <person name="Salvetti E."/>
            <person name="Wrobel A."/>
            <person name="Rasinkangas P."/>
            <person name="Parkhill J."/>
            <person name="Rea M.C."/>
            <person name="O'Sullivan O."/>
            <person name="Ritari J."/>
            <person name="Douillard F.P."/>
            <person name="Paul Ross R."/>
            <person name="Yang R."/>
            <person name="Briner A.E."/>
            <person name="Felis G.E."/>
            <person name="de Vos W.M."/>
            <person name="Barrangou R."/>
            <person name="Klaenhammer T.R."/>
            <person name="Caufield P.W."/>
            <person name="Cui Y."/>
            <person name="Zhang H."/>
            <person name="O'Toole P.W."/>
        </authorList>
    </citation>
    <scope>NUCLEOTIDE SEQUENCE [LARGE SCALE GENOMIC DNA]</scope>
    <source>
        <strain evidence="6 7">DSM 13238</strain>
    </source>
</reference>
<dbReference type="EMBL" id="AZES01000165">
    <property type="protein sequence ID" value="KRL28242.1"/>
    <property type="molecule type" value="Genomic_DNA"/>
</dbReference>
<dbReference type="InterPro" id="IPR050188">
    <property type="entry name" value="RluA_PseudoU_synthase"/>
</dbReference>
<evidence type="ECO:0000256" key="1">
    <source>
        <dbReference type="ARBA" id="ARBA00000073"/>
    </source>
</evidence>
<keyword evidence="7" id="KW-1185">Reference proteome</keyword>
<dbReference type="GO" id="GO:0140098">
    <property type="term" value="F:catalytic activity, acting on RNA"/>
    <property type="evidence" value="ECO:0007669"/>
    <property type="project" value="UniProtKB-ARBA"/>
</dbReference>
<dbReference type="Proteomes" id="UP000051908">
    <property type="component" value="Unassembled WGS sequence"/>
</dbReference>
<dbReference type="Gene3D" id="3.30.2350.10">
    <property type="entry name" value="Pseudouridine synthase"/>
    <property type="match status" value="1"/>
</dbReference>
<evidence type="ECO:0000256" key="4">
    <source>
        <dbReference type="ARBA" id="ARBA00033164"/>
    </source>
</evidence>
<dbReference type="PATRIC" id="fig|1122151.5.peg.1824"/>
<comment type="catalytic activity">
    <reaction evidence="1">
        <text>a uridine in RNA = a pseudouridine in RNA</text>
        <dbReference type="Rhea" id="RHEA:48348"/>
        <dbReference type="Rhea" id="RHEA-COMP:12068"/>
        <dbReference type="Rhea" id="RHEA-COMP:12069"/>
        <dbReference type="ChEBI" id="CHEBI:65314"/>
        <dbReference type="ChEBI" id="CHEBI:65315"/>
    </reaction>
</comment>
<dbReference type="GO" id="GO:0000455">
    <property type="term" value="P:enzyme-directed rRNA pseudouridine synthesis"/>
    <property type="evidence" value="ECO:0007669"/>
    <property type="project" value="TreeGrafter"/>
</dbReference>
<gene>
    <name evidence="6" type="ORF">FD33_GL001761</name>
</gene>
<dbReference type="PROSITE" id="PS01129">
    <property type="entry name" value="PSI_RLU"/>
    <property type="match status" value="1"/>
</dbReference>
<dbReference type="CDD" id="cd02869">
    <property type="entry name" value="PseudoU_synth_RluA_like"/>
    <property type="match status" value="1"/>
</dbReference>
<dbReference type="InterPro" id="IPR006145">
    <property type="entry name" value="PsdUridine_synth_RsuA/RluA"/>
</dbReference>
<protein>
    <recommendedName>
        <fullName evidence="3">RNA pseudouridylate synthase</fullName>
    </recommendedName>
    <alternativeName>
        <fullName evidence="4">RNA-uridine isomerase</fullName>
    </alternativeName>
</protein>
<dbReference type="GO" id="GO:0003723">
    <property type="term" value="F:RNA binding"/>
    <property type="evidence" value="ECO:0007669"/>
    <property type="project" value="InterPro"/>
</dbReference>
<dbReference type="InterPro" id="IPR020103">
    <property type="entry name" value="PsdUridine_synth_cat_dom_sf"/>
</dbReference>
<dbReference type="AlphaFoldDB" id="A0A0R1PDN3"/>
<comment type="similarity">
    <text evidence="2">Belongs to the pseudouridine synthase RluA family.</text>
</comment>
<dbReference type="Pfam" id="PF00849">
    <property type="entry name" value="PseudoU_synth_2"/>
    <property type="match status" value="1"/>
</dbReference>
<evidence type="ECO:0000313" key="6">
    <source>
        <dbReference type="EMBL" id="KRL28242.1"/>
    </source>
</evidence>
<accession>A0A0R1PDN3</accession>
<sequence length="246" mass="28301">MLTLNFNFEPRTEQHYLPGHDPIDVAYEDDDIIVVNKQAGKKTHPNRKIEDDSLMNDVENYLQDAHPYMVHRIDMETSGLVLIAKTPYLVPIFNRQLSSKTLHRQYLAVVKLNQPIFNSGTIDLPIGQDPTDVRKRMVTEDGLNAITEYEVIKKNNDFALLKLNLQTGRTHQLRVHLSHMGWPIVNDPLYNSDPKHGKLLLFADKLTFEEPFTDNSKIIKAKLSKDMYNLICAYFKQPKSSSNPDN</sequence>
<evidence type="ECO:0000256" key="3">
    <source>
        <dbReference type="ARBA" id="ARBA00031870"/>
    </source>
</evidence>
<evidence type="ECO:0000259" key="5">
    <source>
        <dbReference type="Pfam" id="PF00849"/>
    </source>
</evidence>
<evidence type="ECO:0000256" key="2">
    <source>
        <dbReference type="ARBA" id="ARBA00010876"/>
    </source>
</evidence>